<protein>
    <submittedName>
        <fullName evidence="2">Uncharacterized protein</fullName>
    </submittedName>
</protein>
<gene>
    <name evidence="2" type="ORF">QCA50_013850</name>
</gene>
<evidence type="ECO:0000256" key="1">
    <source>
        <dbReference type="SAM" id="MobiDB-lite"/>
    </source>
</evidence>
<dbReference type="EMBL" id="JASBNA010000032">
    <property type="protein sequence ID" value="KAK7683177.1"/>
    <property type="molecule type" value="Genomic_DNA"/>
</dbReference>
<evidence type="ECO:0000313" key="3">
    <source>
        <dbReference type="Proteomes" id="UP001385951"/>
    </source>
</evidence>
<proteinExistence type="predicted"/>
<comment type="caution">
    <text evidence="2">The sequence shown here is derived from an EMBL/GenBank/DDBJ whole genome shotgun (WGS) entry which is preliminary data.</text>
</comment>
<dbReference type="AlphaFoldDB" id="A0AAW0FV33"/>
<keyword evidence="3" id="KW-1185">Reference proteome</keyword>
<accession>A0AAW0FV33</accession>
<name>A0AAW0FV33_9APHY</name>
<organism evidence="2 3">
    <name type="scientific">Cerrena zonata</name>
    <dbReference type="NCBI Taxonomy" id="2478898"/>
    <lineage>
        <taxon>Eukaryota</taxon>
        <taxon>Fungi</taxon>
        <taxon>Dikarya</taxon>
        <taxon>Basidiomycota</taxon>
        <taxon>Agaricomycotina</taxon>
        <taxon>Agaricomycetes</taxon>
        <taxon>Polyporales</taxon>
        <taxon>Cerrenaceae</taxon>
        <taxon>Cerrena</taxon>
    </lineage>
</organism>
<dbReference type="Proteomes" id="UP001385951">
    <property type="component" value="Unassembled WGS sequence"/>
</dbReference>
<dbReference type="Gene3D" id="1.20.5.340">
    <property type="match status" value="1"/>
</dbReference>
<reference evidence="2 3" key="1">
    <citation type="submission" date="2022-09" db="EMBL/GenBank/DDBJ databases">
        <authorList>
            <person name="Palmer J.M."/>
        </authorList>
    </citation>
    <scope>NUCLEOTIDE SEQUENCE [LARGE SCALE GENOMIC DNA]</scope>
    <source>
        <strain evidence="2 3">DSM 7382</strain>
    </source>
</reference>
<sequence length="249" mass="27280">MATHYNLPPGPSIDTRYTLGSIMDALTDLEQSFQSFDSEMDEKYGSLEDKLTILDTKVSDLDTKVSNLNVTVSNLDAKVTTLETNVSSLNAKVITLDANITTLEVMASDIGVEISQLKTNVTYLDDTMRQNNEEFMILMDGLPNNETVKEGKMTLRVTEPALEHLRKTYIVDVSGEFGGGSPGGLDFARDSIDTLQTDTALSPSVHNEPAPTDKPPRSFFAGIKGDIFVILGRRSRKPSTSTPNQRSPK</sequence>
<evidence type="ECO:0000313" key="2">
    <source>
        <dbReference type="EMBL" id="KAK7683177.1"/>
    </source>
</evidence>
<feature type="region of interest" description="Disordered" evidence="1">
    <location>
        <begin position="201"/>
        <end position="220"/>
    </location>
</feature>